<feature type="coiled-coil region" evidence="1">
    <location>
        <begin position="226"/>
        <end position="256"/>
    </location>
</feature>
<keyword evidence="4" id="KW-1185">Reference proteome</keyword>
<dbReference type="AlphaFoldDB" id="A0A6G0W2N4"/>
<evidence type="ECO:0000313" key="3">
    <source>
        <dbReference type="EMBL" id="KAF0721042.1"/>
    </source>
</evidence>
<dbReference type="InterPro" id="IPR044822">
    <property type="entry name" value="Myb_DNA-bind_4"/>
</dbReference>
<evidence type="ECO:0000259" key="2">
    <source>
        <dbReference type="PROSITE" id="PS50090"/>
    </source>
</evidence>
<dbReference type="Proteomes" id="UP000478052">
    <property type="component" value="Unassembled WGS sequence"/>
</dbReference>
<feature type="non-terminal residue" evidence="3">
    <location>
        <position position="285"/>
    </location>
</feature>
<proteinExistence type="predicted"/>
<reference evidence="3 4" key="1">
    <citation type="submission" date="2019-08" db="EMBL/GenBank/DDBJ databases">
        <title>Whole genome of Aphis craccivora.</title>
        <authorList>
            <person name="Voronova N.V."/>
            <person name="Shulinski R.S."/>
            <person name="Bandarenka Y.V."/>
            <person name="Zhorov D.G."/>
            <person name="Warner D."/>
        </authorList>
    </citation>
    <scope>NUCLEOTIDE SEQUENCE [LARGE SCALE GENOMIC DNA]</scope>
    <source>
        <strain evidence="3">180601</strain>
        <tissue evidence="3">Whole Body</tissue>
    </source>
</reference>
<dbReference type="PROSITE" id="PS50090">
    <property type="entry name" value="MYB_LIKE"/>
    <property type="match status" value="1"/>
</dbReference>
<feature type="domain" description="Myb-like" evidence="2">
    <location>
        <begin position="28"/>
        <end position="96"/>
    </location>
</feature>
<keyword evidence="1" id="KW-0175">Coiled coil</keyword>
<evidence type="ECO:0000313" key="4">
    <source>
        <dbReference type="Proteomes" id="UP000478052"/>
    </source>
</evidence>
<sequence length="285" mass="32636">MNNSLHYETHNYAIDEVSKDNDVLEQNKSTKSTGTWTEEVIKLLIAERTKFSKQFMYAKKKGQKNKLWEEIAKNICKKSNKKFTATNCDDKWRGLLNQFRKVHDASKKSGGSAIKWKFYKEIEQAIEPIGKKQAMSPPRNILKESSTFTENFSRHIEPTATGELGALTSAANSPQCAELLPININATLETSNTNNTTPKSSPKIVSLGSVKGKTPGWFEKYQEQKNEQANIAIKNAQELHKRLDKMEKREEEMIEIQRHLVAKLDDANNIELQKLEVFKQMFNKQ</sequence>
<dbReference type="Gene3D" id="1.10.10.60">
    <property type="entry name" value="Homeodomain-like"/>
    <property type="match status" value="1"/>
</dbReference>
<dbReference type="EMBL" id="VUJU01009320">
    <property type="protein sequence ID" value="KAF0721042.1"/>
    <property type="molecule type" value="Genomic_DNA"/>
</dbReference>
<evidence type="ECO:0000256" key="1">
    <source>
        <dbReference type="SAM" id="Coils"/>
    </source>
</evidence>
<name>A0A6G0W2N4_APHCR</name>
<organism evidence="3 4">
    <name type="scientific">Aphis craccivora</name>
    <name type="common">Cowpea aphid</name>
    <dbReference type="NCBI Taxonomy" id="307492"/>
    <lineage>
        <taxon>Eukaryota</taxon>
        <taxon>Metazoa</taxon>
        <taxon>Ecdysozoa</taxon>
        <taxon>Arthropoda</taxon>
        <taxon>Hexapoda</taxon>
        <taxon>Insecta</taxon>
        <taxon>Pterygota</taxon>
        <taxon>Neoptera</taxon>
        <taxon>Paraneoptera</taxon>
        <taxon>Hemiptera</taxon>
        <taxon>Sternorrhyncha</taxon>
        <taxon>Aphidomorpha</taxon>
        <taxon>Aphidoidea</taxon>
        <taxon>Aphididae</taxon>
        <taxon>Aphidini</taxon>
        <taxon>Aphis</taxon>
        <taxon>Aphis</taxon>
    </lineage>
</organism>
<dbReference type="OrthoDB" id="6606361at2759"/>
<comment type="caution">
    <text evidence="3">The sequence shown here is derived from an EMBL/GenBank/DDBJ whole genome shotgun (WGS) entry which is preliminary data.</text>
</comment>
<dbReference type="InterPro" id="IPR001005">
    <property type="entry name" value="SANT/Myb"/>
</dbReference>
<dbReference type="Pfam" id="PF13837">
    <property type="entry name" value="Myb_DNA-bind_4"/>
    <property type="match status" value="1"/>
</dbReference>
<gene>
    <name evidence="3" type="ORF">FWK35_00028680</name>
</gene>
<protein>
    <submittedName>
        <fullName evidence="3">Trihelix transcription factor GT-4-like</fullName>
    </submittedName>
</protein>
<accession>A0A6G0W2N4</accession>